<dbReference type="AlphaFoldDB" id="A0AAD5LJP1"/>
<dbReference type="InterPro" id="IPR001849">
    <property type="entry name" value="PH_domain"/>
</dbReference>
<keyword evidence="5 7" id="KW-0175">Coiled coil</keyword>
<dbReference type="GO" id="GO:0005200">
    <property type="term" value="F:structural constituent of cytoskeleton"/>
    <property type="evidence" value="ECO:0007669"/>
    <property type="project" value="InterPro"/>
</dbReference>
<protein>
    <recommendedName>
        <fullName evidence="12">EF-hand domain-containing protein</fullName>
    </recommendedName>
</protein>
<keyword evidence="3" id="KW-0963">Cytoplasm</keyword>
<evidence type="ECO:0000313" key="10">
    <source>
        <dbReference type="EMBL" id="KAJ0403684.1"/>
    </source>
</evidence>
<feature type="domain" description="EF-hand" evidence="9">
    <location>
        <begin position="203"/>
        <end position="238"/>
    </location>
</feature>
<evidence type="ECO:0000256" key="1">
    <source>
        <dbReference type="ARBA" id="ARBA00004245"/>
    </source>
</evidence>
<dbReference type="GO" id="GO:0005509">
    <property type="term" value="F:calcium ion binding"/>
    <property type="evidence" value="ECO:0007669"/>
    <property type="project" value="InterPro"/>
</dbReference>
<comment type="caution">
    <text evidence="10">The sequence shown here is derived from an EMBL/GenBank/DDBJ whole genome shotgun (WGS) entry which is preliminary data.</text>
</comment>
<keyword evidence="6" id="KW-0206">Cytoskeleton</keyword>
<dbReference type="Proteomes" id="UP001209570">
    <property type="component" value="Unassembled WGS sequence"/>
</dbReference>
<dbReference type="InterPro" id="IPR008374">
    <property type="entry name" value="SF_assemblin/giardin_b"/>
</dbReference>
<dbReference type="PANTHER" id="PTHR40412">
    <property type="entry name" value="SF-ASSEMBLIN"/>
    <property type="match status" value="1"/>
</dbReference>
<evidence type="ECO:0000256" key="6">
    <source>
        <dbReference type="ARBA" id="ARBA00023212"/>
    </source>
</evidence>
<dbReference type="EMBL" id="JAKCXM010000077">
    <property type="protein sequence ID" value="KAJ0403684.1"/>
    <property type="molecule type" value="Genomic_DNA"/>
</dbReference>
<feature type="coiled-coil region" evidence="7">
    <location>
        <begin position="259"/>
        <end position="344"/>
    </location>
</feature>
<dbReference type="PROSITE" id="PS50003">
    <property type="entry name" value="PH_DOMAIN"/>
    <property type="match status" value="1"/>
</dbReference>
<keyword evidence="4" id="KW-0493">Microtubule</keyword>
<dbReference type="Pfam" id="PF06705">
    <property type="entry name" value="SF-assemblin"/>
    <property type="match status" value="1"/>
</dbReference>
<gene>
    <name evidence="10" type="ORF">P43SY_003796</name>
</gene>
<comment type="similarity">
    <text evidence="2">Belongs to the SF-assemblin family.</text>
</comment>
<evidence type="ECO:0000259" key="8">
    <source>
        <dbReference type="PROSITE" id="PS50003"/>
    </source>
</evidence>
<dbReference type="GO" id="GO:0005874">
    <property type="term" value="C:microtubule"/>
    <property type="evidence" value="ECO:0007669"/>
    <property type="project" value="UniProtKB-KW"/>
</dbReference>
<evidence type="ECO:0000313" key="11">
    <source>
        <dbReference type="Proteomes" id="UP001209570"/>
    </source>
</evidence>
<name>A0AAD5LJP1_PYTIN</name>
<proteinExistence type="inferred from homology"/>
<dbReference type="PRINTS" id="PR01799">
    <property type="entry name" value="SFASSEMBLIN"/>
</dbReference>
<evidence type="ECO:0008006" key="12">
    <source>
        <dbReference type="Google" id="ProtNLM"/>
    </source>
</evidence>
<dbReference type="InterPro" id="IPR002048">
    <property type="entry name" value="EF_hand_dom"/>
</dbReference>
<evidence type="ECO:0000256" key="5">
    <source>
        <dbReference type="ARBA" id="ARBA00023054"/>
    </source>
</evidence>
<evidence type="ECO:0000259" key="9">
    <source>
        <dbReference type="PROSITE" id="PS50222"/>
    </source>
</evidence>
<evidence type="ECO:0000256" key="3">
    <source>
        <dbReference type="ARBA" id="ARBA00022490"/>
    </source>
</evidence>
<dbReference type="PANTHER" id="PTHR40412:SF1">
    <property type="entry name" value="SF-ASSEMBLIN"/>
    <property type="match status" value="1"/>
</dbReference>
<evidence type="ECO:0000256" key="4">
    <source>
        <dbReference type="ARBA" id="ARBA00022701"/>
    </source>
</evidence>
<accession>A0AAD5LJP1</accession>
<dbReference type="PROSITE" id="PS50222">
    <property type="entry name" value="EF_HAND_2"/>
    <property type="match status" value="1"/>
</dbReference>
<comment type="subcellular location">
    <subcellularLocation>
        <location evidence="1">Cytoplasm</location>
        <location evidence="1">Cytoskeleton</location>
    </subcellularLocation>
</comment>
<reference evidence="10" key="1">
    <citation type="submission" date="2021-12" db="EMBL/GenBank/DDBJ databases">
        <title>Prjna785345.</title>
        <authorList>
            <person name="Rujirawat T."/>
            <person name="Krajaejun T."/>
        </authorList>
    </citation>
    <scope>NUCLEOTIDE SEQUENCE</scope>
    <source>
        <strain evidence="10">Pi057C3</strain>
    </source>
</reference>
<keyword evidence="11" id="KW-1185">Reference proteome</keyword>
<feature type="domain" description="PH" evidence="8">
    <location>
        <begin position="30"/>
        <end position="165"/>
    </location>
</feature>
<organism evidence="10 11">
    <name type="scientific">Pythium insidiosum</name>
    <name type="common">Pythiosis disease agent</name>
    <dbReference type="NCBI Taxonomy" id="114742"/>
    <lineage>
        <taxon>Eukaryota</taxon>
        <taxon>Sar</taxon>
        <taxon>Stramenopiles</taxon>
        <taxon>Oomycota</taxon>
        <taxon>Peronosporomycetes</taxon>
        <taxon>Pythiales</taxon>
        <taxon>Pythiaceae</taxon>
        <taxon>Pythium</taxon>
    </lineage>
</organism>
<evidence type="ECO:0000256" key="2">
    <source>
        <dbReference type="ARBA" id="ARBA00005678"/>
    </source>
</evidence>
<evidence type="ECO:0000256" key="7">
    <source>
        <dbReference type="SAM" id="Coils"/>
    </source>
</evidence>
<sequence length="480" mass="56625">MDNDDLDARPWFGAWLAPDDGVVSNYYEDQKLMEGPLIKLGDYAHFRYFLLYRNGRFCYYELPLPKDAPLGGDDHAPRRIHLTLTPDHLRGVMMLNATLIGKLLPKQEDEYNSDVIQRGLAFNRKRLEINLTGYSPNGELISWRLRAANDTTYVKWEKAFRLAFRPIWVQNTPHCLICRQEFTLLFRAHHCSLVDNVKTSLHEQRLHLKFVFRMLDKKKRGFINRRKFIAAMKCHKLDKLMNDFSTFDDVMRIGTRQRREKDEHRLAEMKQEMSRLEKKLEAEIRKRVEMNKSLQSYCDEQVTLMTQHFEELLDARAKQVQDRLDLLAQEIQNVQALVEKEKHDIPLMIEAKTNELTQKLIAFMDKFEEERLRRIAQEEVIMKRLSDHEHATSEAFDRERRDRELKYSELKSALDSYTSTRIRGDEKFQAFAQEQIASIQNALVAEAQAREREDDEIIEALNRYTAKLQDSLKVITSPDA</sequence>